<reference evidence="2" key="1">
    <citation type="submission" date="2022-07" db="EMBL/GenBank/DDBJ databases">
        <title>The genome of Lyophyllum shimeji provides insight into the initial evolution of ectomycorrhizal fungal genome.</title>
        <authorList>
            <person name="Kobayashi Y."/>
            <person name="Shibata T."/>
            <person name="Hirakawa H."/>
            <person name="Shigenobu S."/>
            <person name="Nishiyama T."/>
            <person name="Yamada A."/>
            <person name="Hasebe M."/>
            <person name="Kawaguchi M."/>
        </authorList>
    </citation>
    <scope>NUCLEOTIDE SEQUENCE</scope>
    <source>
        <strain evidence="2">AT787</strain>
    </source>
</reference>
<dbReference type="GO" id="GO:0006338">
    <property type="term" value="P:chromatin remodeling"/>
    <property type="evidence" value="ECO:0007669"/>
    <property type="project" value="UniProtKB-ARBA"/>
</dbReference>
<keyword evidence="3" id="KW-1185">Reference proteome</keyword>
<dbReference type="PROSITE" id="PS50013">
    <property type="entry name" value="CHROMO_2"/>
    <property type="match status" value="1"/>
</dbReference>
<dbReference type="InterPro" id="IPR000953">
    <property type="entry name" value="Chromo/chromo_shadow_dom"/>
</dbReference>
<proteinExistence type="predicted"/>
<evidence type="ECO:0000313" key="2">
    <source>
        <dbReference type="EMBL" id="GLB40627.1"/>
    </source>
</evidence>
<protein>
    <recommendedName>
        <fullName evidence="1">Chromo domain-containing protein</fullName>
    </recommendedName>
</protein>
<feature type="domain" description="Chromo" evidence="1">
    <location>
        <begin position="159"/>
        <end position="217"/>
    </location>
</feature>
<dbReference type="SUPFAM" id="SSF54160">
    <property type="entry name" value="Chromo domain-like"/>
    <property type="match status" value="1"/>
</dbReference>
<gene>
    <name evidence="2" type="ORF">LshimejAT787_0804980</name>
</gene>
<dbReference type="InterPro" id="IPR016197">
    <property type="entry name" value="Chromo-like_dom_sf"/>
</dbReference>
<dbReference type="EMBL" id="BRPK01000008">
    <property type="protein sequence ID" value="GLB40627.1"/>
    <property type="molecule type" value="Genomic_DNA"/>
</dbReference>
<organism evidence="2 3">
    <name type="scientific">Lyophyllum shimeji</name>
    <name type="common">Hon-shimeji</name>
    <name type="synonym">Tricholoma shimeji</name>
    <dbReference type="NCBI Taxonomy" id="47721"/>
    <lineage>
        <taxon>Eukaryota</taxon>
        <taxon>Fungi</taxon>
        <taxon>Dikarya</taxon>
        <taxon>Basidiomycota</taxon>
        <taxon>Agaricomycotina</taxon>
        <taxon>Agaricomycetes</taxon>
        <taxon>Agaricomycetidae</taxon>
        <taxon>Agaricales</taxon>
        <taxon>Tricholomatineae</taxon>
        <taxon>Lyophyllaceae</taxon>
        <taxon>Lyophyllum</taxon>
    </lineage>
</organism>
<dbReference type="Proteomes" id="UP001063166">
    <property type="component" value="Unassembled WGS sequence"/>
</dbReference>
<dbReference type="Gene3D" id="2.40.50.40">
    <property type="match status" value="1"/>
</dbReference>
<dbReference type="Pfam" id="PF24626">
    <property type="entry name" value="SH3_Tf2-1"/>
    <property type="match status" value="1"/>
</dbReference>
<evidence type="ECO:0000313" key="3">
    <source>
        <dbReference type="Proteomes" id="UP001063166"/>
    </source>
</evidence>
<comment type="caution">
    <text evidence="2">The sequence shown here is derived from an EMBL/GenBank/DDBJ whole genome shotgun (WGS) entry which is preliminary data.</text>
</comment>
<name>A0A9P3PQ76_LYOSH</name>
<dbReference type="OrthoDB" id="3268967at2759"/>
<dbReference type="Pfam" id="PF00385">
    <property type="entry name" value="Chromo"/>
    <property type="match status" value="1"/>
</dbReference>
<sequence length="218" mass="24849">MNTVNASTGFSPFQLCSGFSPRVLPSFSPASTHAEGKEEQAARDLIERIHLDFLEAIDNLAAVKMVQAHYANVHRGPKITYNVGDEVLLSTVNYWREYMQEEDGHAAKFMPPFDGPFTVLKANPESSSYTLNLPEHMNIHPTFHAALLKPYQKDGVEEFFIEHIVGEWKYRQQKQYLVRWTGYGPEHVLWRPAKELEDTIALDNWERAKTAAKSGTKL</sequence>
<accession>A0A9P3PQ76</accession>
<evidence type="ECO:0000259" key="1">
    <source>
        <dbReference type="PROSITE" id="PS50013"/>
    </source>
</evidence>
<dbReference type="InterPro" id="IPR056924">
    <property type="entry name" value="SH3_Tf2-1"/>
</dbReference>
<dbReference type="AlphaFoldDB" id="A0A9P3PQ76"/>
<dbReference type="InterPro" id="IPR023780">
    <property type="entry name" value="Chromo_domain"/>
</dbReference>